<reference evidence="1" key="1">
    <citation type="journal article" date="2019" name="bioRxiv">
        <title>The Genome of the Zebra Mussel, Dreissena polymorpha: A Resource for Invasive Species Research.</title>
        <authorList>
            <person name="McCartney M.A."/>
            <person name="Auch B."/>
            <person name="Kono T."/>
            <person name="Mallez S."/>
            <person name="Zhang Y."/>
            <person name="Obille A."/>
            <person name="Becker A."/>
            <person name="Abrahante J.E."/>
            <person name="Garbe J."/>
            <person name="Badalamenti J.P."/>
            <person name="Herman A."/>
            <person name="Mangelson H."/>
            <person name="Liachko I."/>
            <person name="Sullivan S."/>
            <person name="Sone E.D."/>
            <person name="Koren S."/>
            <person name="Silverstein K.A.T."/>
            <person name="Beckman K.B."/>
            <person name="Gohl D.M."/>
        </authorList>
    </citation>
    <scope>NUCLEOTIDE SEQUENCE</scope>
    <source>
        <strain evidence="1">Duluth1</strain>
        <tissue evidence="1">Whole animal</tissue>
    </source>
</reference>
<evidence type="ECO:0000313" key="1">
    <source>
        <dbReference type="EMBL" id="KAH3850249.1"/>
    </source>
</evidence>
<accession>A0A9D4L2V3</accession>
<comment type="caution">
    <text evidence="1">The sequence shown here is derived from an EMBL/GenBank/DDBJ whole genome shotgun (WGS) entry which is preliminary data.</text>
</comment>
<dbReference type="EMBL" id="JAIWYP010000003">
    <property type="protein sequence ID" value="KAH3850249.1"/>
    <property type="molecule type" value="Genomic_DNA"/>
</dbReference>
<organism evidence="1 2">
    <name type="scientific">Dreissena polymorpha</name>
    <name type="common">Zebra mussel</name>
    <name type="synonym">Mytilus polymorpha</name>
    <dbReference type="NCBI Taxonomy" id="45954"/>
    <lineage>
        <taxon>Eukaryota</taxon>
        <taxon>Metazoa</taxon>
        <taxon>Spiralia</taxon>
        <taxon>Lophotrochozoa</taxon>
        <taxon>Mollusca</taxon>
        <taxon>Bivalvia</taxon>
        <taxon>Autobranchia</taxon>
        <taxon>Heteroconchia</taxon>
        <taxon>Euheterodonta</taxon>
        <taxon>Imparidentia</taxon>
        <taxon>Neoheterodontei</taxon>
        <taxon>Myida</taxon>
        <taxon>Dreissenoidea</taxon>
        <taxon>Dreissenidae</taxon>
        <taxon>Dreissena</taxon>
    </lineage>
</organism>
<name>A0A9D4L2V3_DREPO</name>
<protein>
    <submittedName>
        <fullName evidence="1">Uncharacterized protein</fullName>
    </submittedName>
</protein>
<sequence>TLGTTHQNSTRMILYLYFKNHFAMIVKVGMTRVTTHQNPTRMILYLYFKNHFAMIVKVGKNL</sequence>
<gene>
    <name evidence="1" type="ORF">DPMN_092656</name>
</gene>
<feature type="non-terminal residue" evidence="1">
    <location>
        <position position="1"/>
    </location>
</feature>
<proteinExistence type="predicted"/>
<dbReference type="Proteomes" id="UP000828390">
    <property type="component" value="Unassembled WGS sequence"/>
</dbReference>
<keyword evidence="2" id="KW-1185">Reference proteome</keyword>
<reference evidence="1" key="2">
    <citation type="submission" date="2020-11" db="EMBL/GenBank/DDBJ databases">
        <authorList>
            <person name="McCartney M.A."/>
            <person name="Auch B."/>
            <person name="Kono T."/>
            <person name="Mallez S."/>
            <person name="Becker A."/>
            <person name="Gohl D.M."/>
            <person name="Silverstein K.A.T."/>
            <person name="Koren S."/>
            <person name="Bechman K.B."/>
            <person name="Herman A."/>
            <person name="Abrahante J.E."/>
            <person name="Garbe J."/>
        </authorList>
    </citation>
    <scope>NUCLEOTIDE SEQUENCE</scope>
    <source>
        <strain evidence="1">Duluth1</strain>
        <tissue evidence="1">Whole animal</tissue>
    </source>
</reference>
<evidence type="ECO:0000313" key="2">
    <source>
        <dbReference type="Proteomes" id="UP000828390"/>
    </source>
</evidence>
<dbReference type="AlphaFoldDB" id="A0A9D4L2V3"/>